<dbReference type="OrthoDB" id="10022853at2759"/>
<keyword evidence="1" id="KW-0433">Leucine-rich repeat</keyword>
<evidence type="ECO:0000256" key="1">
    <source>
        <dbReference type="ARBA" id="ARBA00022614"/>
    </source>
</evidence>
<comment type="caution">
    <text evidence="4">The sequence shown here is derived from an EMBL/GenBank/DDBJ whole genome shotgun (WGS) entry which is preliminary data.</text>
</comment>
<sequence>MLGGNRWICDCGLVWVGHWLRRWLRESLELHSSAVDPQVLAIVREAVCIEPRSQQFIPLIDLHPETLSCHASALSRGKRYSFGFVRHILHHPHIAHFTDSVTKIEVEVTSLFLKP</sequence>
<name>A0A8S9Y318_APOLU</name>
<keyword evidence="2" id="KW-0732">Signal</keyword>
<dbReference type="AlphaFoldDB" id="A0A8S9Y318"/>
<evidence type="ECO:0000313" key="5">
    <source>
        <dbReference type="Proteomes" id="UP000466442"/>
    </source>
</evidence>
<reference evidence="4" key="1">
    <citation type="journal article" date="2021" name="Mol. Ecol. Resour.">
        <title>Apolygus lucorum genome provides insights into omnivorousness and mesophyll feeding.</title>
        <authorList>
            <person name="Liu Y."/>
            <person name="Liu H."/>
            <person name="Wang H."/>
            <person name="Huang T."/>
            <person name="Liu B."/>
            <person name="Yang B."/>
            <person name="Yin L."/>
            <person name="Li B."/>
            <person name="Zhang Y."/>
            <person name="Zhang S."/>
            <person name="Jiang F."/>
            <person name="Zhang X."/>
            <person name="Ren Y."/>
            <person name="Wang B."/>
            <person name="Wang S."/>
            <person name="Lu Y."/>
            <person name="Wu K."/>
            <person name="Fan W."/>
            <person name="Wang G."/>
        </authorList>
    </citation>
    <scope>NUCLEOTIDE SEQUENCE</scope>
    <source>
        <strain evidence="4">12Hb</strain>
    </source>
</reference>
<organism evidence="4 5">
    <name type="scientific">Apolygus lucorum</name>
    <name type="common">Small green plant bug</name>
    <name type="synonym">Lygocoris lucorum</name>
    <dbReference type="NCBI Taxonomy" id="248454"/>
    <lineage>
        <taxon>Eukaryota</taxon>
        <taxon>Metazoa</taxon>
        <taxon>Ecdysozoa</taxon>
        <taxon>Arthropoda</taxon>
        <taxon>Hexapoda</taxon>
        <taxon>Insecta</taxon>
        <taxon>Pterygota</taxon>
        <taxon>Neoptera</taxon>
        <taxon>Paraneoptera</taxon>
        <taxon>Hemiptera</taxon>
        <taxon>Heteroptera</taxon>
        <taxon>Panheteroptera</taxon>
        <taxon>Cimicomorpha</taxon>
        <taxon>Miridae</taxon>
        <taxon>Mirini</taxon>
        <taxon>Apolygus</taxon>
    </lineage>
</organism>
<feature type="domain" description="LRRCT" evidence="3">
    <location>
        <begin position="5"/>
        <end position="70"/>
    </location>
</feature>
<dbReference type="SMART" id="SM00082">
    <property type="entry name" value="LRRCT"/>
    <property type="match status" value="1"/>
</dbReference>
<accession>A0A8S9Y318</accession>
<proteinExistence type="predicted"/>
<dbReference type="Proteomes" id="UP000466442">
    <property type="component" value="Unassembled WGS sequence"/>
</dbReference>
<dbReference type="InterPro" id="IPR032675">
    <property type="entry name" value="LRR_dom_sf"/>
</dbReference>
<protein>
    <recommendedName>
        <fullName evidence="3">LRRCT domain-containing protein</fullName>
    </recommendedName>
</protein>
<evidence type="ECO:0000259" key="3">
    <source>
        <dbReference type="SMART" id="SM00082"/>
    </source>
</evidence>
<evidence type="ECO:0000256" key="2">
    <source>
        <dbReference type="ARBA" id="ARBA00022729"/>
    </source>
</evidence>
<dbReference type="EMBL" id="WIXP02000002">
    <property type="protein sequence ID" value="KAF6214746.1"/>
    <property type="molecule type" value="Genomic_DNA"/>
</dbReference>
<dbReference type="InterPro" id="IPR000483">
    <property type="entry name" value="Cys-rich_flank_reg_C"/>
</dbReference>
<dbReference type="Gene3D" id="3.80.10.10">
    <property type="entry name" value="Ribonuclease Inhibitor"/>
    <property type="match status" value="1"/>
</dbReference>
<evidence type="ECO:0000313" key="4">
    <source>
        <dbReference type="EMBL" id="KAF6214746.1"/>
    </source>
</evidence>
<gene>
    <name evidence="4" type="ORF">GE061_009489</name>
</gene>
<keyword evidence="5" id="KW-1185">Reference proteome</keyword>